<dbReference type="EMBL" id="CP102382">
    <property type="protein sequence ID" value="UUV20919.1"/>
    <property type="molecule type" value="Genomic_DNA"/>
</dbReference>
<name>A0ABY5NQS2_9FLAO</name>
<proteinExistence type="predicted"/>
<accession>A0ABY5NQS2</accession>
<organism evidence="1 2">
    <name type="scientific">Paenimyroides aestuarii</name>
    <dbReference type="NCBI Taxonomy" id="2968490"/>
    <lineage>
        <taxon>Bacteria</taxon>
        <taxon>Pseudomonadati</taxon>
        <taxon>Bacteroidota</taxon>
        <taxon>Flavobacteriia</taxon>
        <taxon>Flavobacteriales</taxon>
        <taxon>Flavobacteriaceae</taxon>
        <taxon>Paenimyroides</taxon>
    </lineage>
</organism>
<evidence type="ECO:0000313" key="2">
    <source>
        <dbReference type="Proteomes" id="UP001317001"/>
    </source>
</evidence>
<sequence>MLSEEEKEIILYDLTKIIIDQKEEKNYHSIEDLDEEDLHRLSILQKVHPDKYLFARALIEDNLRAIV</sequence>
<dbReference type="RefSeq" id="WP_257498835.1">
    <property type="nucleotide sequence ID" value="NZ_CP102382.1"/>
</dbReference>
<dbReference type="Proteomes" id="UP001317001">
    <property type="component" value="Chromosome"/>
</dbReference>
<protein>
    <submittedName>
        <fullName evidence="1">Uncharacterized protein</fullName>
    </submittedName>
</protein>
<reference evidence="1 2" key="1">
    <citation type="submission" date="2022-08" db="EMBL/GenBank/DDBJ databases">
        <title>Myroides zhujiangensis sp. nov., a novel bacterium isolated from sediment in the Pearl River Estuary.</title>
        <authorList>
            <person name="Cui L."/>
        </authorList>
    </citation>
    <scope>NUCLEOTIDE SEQUENCE [LARGE SCALE GENOMIC DNA]</scope>
    <source>
        <strain evidence="1 2">SCSIO 72103</strain>
    </source>
</reference>
<keyword evidence="2" id="KW-1185">Reference proteome</keyword>
<gene>
    <name evidence="1" type="ORF">NPX36_11410</name>
</gene>
<evidence type="ECO:0000313" key="1">
    <source>
        <dbReference type="EMBL" id="UUV20919.1"/>
    </source>
</evidence>